<accession>A0AAD3D6K4</accession>
<feature type="signal peptide" evidence="1">
    <location>
        <begin position="1"/>
        <end position="23"/>
    </location>
</feature>
<dbReference type="Proteomes" id="UP001054902">
    <property type="component" value="Unassembled WGS sequence"/>
</dbReference>
<dbReference type="Pfam" id="PF09353">
    <property type="entry name" value="DUF1995"/>
    <property type="match status" value="1"/>
</dbReference>
<dbReference type="AlphaFoldDB" id="A0AAD3D6K4"/>
<sequence>MKSITGSIALALCCNTLIFQAEGFANFHVNTVVPTSTSTTTLHESLTSLPKGISPFEKSLSKSLDIQQQFRQIAKSAVQKAIDERGSTSSPLLLELEFPPLLGGDSSKSQFDDFDNIQELDANKDFAMQFAPLFLDSVKNTNVYNDGRTWLIFPDLKECELAKKEWQGSKYQAATFTTIEAATEFLVGKGSYDAPWGAAIANGVNSLMGGKKGEDGSSDAGLLGDTRALDKLVQGENAPSALNIVIQPGNGGPVEDWINCEKIHEANTESTMVIVNGALDKVRDGYYPAVFFPKLAATVDRFYKRFDSAFYLKPITDKGIYGWLFRVYGEPWQIYLQTVETKNGSQYVEDRLVMTSDTRPSYQEAVAKMLEFQRNLV</sequence>
<dbReference type="InterPro" id="IPR044687">
    <property type="entry name" value="LPA3"/>
</dbReference>
<proteinExistence type="predicted"/>
<gene>
    <name evidence="3" type="ORF">CTEN210_14112</name>
</gene>
<feature type="chain" id="PRO_5042245837" description="DUF1995 domain-containing protein" evidence="1">
    <location>
        <begin position="24"/>
        <end position="377"/>
    </location>
</feature>
<dbReference type="EMBL" id="BLLK01000058">
    <property type="protein sequence ID" value="GFH57636.1"/>
    <property type="molecule type" value="Genomic_DNA"/>
</dbReference>
<protein>
    <recommendedName>
        <fullName evidence="2">DUF1995 domain-containing protein</fullName>
    </recommendedName>
</protein>
<organism evidence="3 4">
    <name type="scientific">Chaetoceros tenuissimus</name>
    <dbReference type="NCBI Taxonomy" id="426638"/>
    <lineage>
        <taxon>Eukaryota</taxon>
        <taxon>Sar</taxon>
        <taxon>Stramenopiles</taxon>
        <taxon>Ochrophyta</taxon>
        <taxon>Bacillariophyta</taxon>
        <taxon>Coscinodiscophyceae</taxon>
        <taxon>Chaetocerotophycidae</taxon>
        <taxon>Chaetocerotales</taxon>
        <taxon>Chaetocerotaceae</taxon>
        <taxon>Chaetoceros</taxon>
    </lineage>
</organism>
<keyword evidence="1" id="KW-0732">Signal</keyword>
<evidence type="ECO:0000313" key="3">
    <source>
        <dbReference type="EMBL" id="GFH57636.1"/>
    </source>
</evidence>
<dbReference type="PANTHER" id="PTHR34051:SF2">
    <property type="entry name" value="PROTEIN LPA3"/>
    <property type="match status" value="1"/>
</dbReference>
<evidence type="ECO:0000256" key="1">
    <source>
        <dbReference type="SAM" id="SignalP"/>
    </source>
</evidence>
<name>A0AAD3D6K4_9STRA</name>
<dbReference type="PANTHER" id="PTHR34051">
    <property type="entry name" value="PROTEIN LOW PSII ACCUMULATION 3, CHLOROPLASTIC"/>
    <property type="match status" value="1"/>
</dbReference>
<reference evidence="3 4" key="1">
    <citation type="journal article" date="2021" name="Sci. Rep.">
        <title>The genome of the diatom Chaetoceros tenuissimus carries an ancient integrated fragment of an extant virus.</title>
        <authorList>
            <person name="Hongo Y."/>
            <person name="Kimura K."/>
            <person name="Takaki Y."/>
            <person name="Yoshida Y."/>
            <person name="Baba S."/>
            <person name="Kobayashi G."/>
            <person name="Nagasaki K."/>
            <person name="Hano T."/>
            <person name="Tomaru Y."/>
        </authorList>
    </citation>
    <scope>NUCLEOTIDE SEQUENCE [LARGE SCALE GENOMIC DNA]</scope>
    <source>
        <strain evidence="3 4">NIES-3715</strain>
    </source>
</reference>
<feature type="domain" description="DUF1995" evidence="2">
    <location>
        <begin position="72"/>
        <end position="365"/>
    </location>
</feature>
<keyword evidence="4" id="KW-1185">Reference proteome</keyword>
<dbReference type="InterPro" id="IPR018962">
    <property type="entry name" value="DUF1995"/>
</dbReference>
<evidence type="ECO:0000313" key="4">
    <source>
        <dbReference type="Proteomes" id="UP001054902"/>
    </source>
</evidence>
<evidence type="ECO:0000259" key="2">
    <source>
        <dbReference type="Pfam" id="PF09353"/>
    </source>
</evidence>
<comment type="caution">
    <text evidence="3">The sequence shown here is derived from an EMBL/GenBank/DDBJ whole genome shotgun (WGS) entry which is preliminary data.</text>
</comment>